<feature type="compositionally biased region" description="Gly residues" evidence="2">
    <location>
        <begin position="297"/>
        <end position="321"/>
    </location>
</feature>
<evidence type="ECO:0000259" key="3">
    <source>
        <dbReference type="PROSITE" id="PS50003"/>
    </source>
</evidence>
<feature type="compositionally biased region" description="Basic and acidic residues" evidence="2">
    <location>
        <begin position="275"/>
        <end position="287"/>
    </location>
</feature>
<feature type="coiled-coil region" evidence="1">
    <location>
        <begin position="1707"/>
        <end position="1899"/>
    </location>
</feature>
<feature type="region of interest" description="Disordered" evidence="2">
    <location>
        <begin position="275"/>
        <end position="339"/>
    </location>
</feature>
<organism evidence="4 5">
    <name type="scientific">Anopheles atroparvus</name>
    <name type="common">European mosquito</name>
    <dbReference type="NCBI Taxonomy" id="41427"/>
    <lineage>
        <taxon>Eukaryota</taxon>
        <taxon>Metazoa</taxon>
        <taxon>Ecdysozoa</taxon>
        <taxon>Arthropoda</taxon>
        <taxon>Hexapoda</taxon>
        <taxon>Insecta</taxon>
        <taxon>Pterygota</taxon>
        <taxon>Neoptera</taxon>
        <taxon>Endopterygota</taxon>
        <taxon>Diptera</taxon>
        <taxon>Nematocera</taxon>
        <taxon>Culicoidea</taxon>
        <taxon>Culicidae</taxon>
        <taxon>Anophelinae</taxon>
        <taxon>Anopheles</taxon>
    </lineage>
</organism>
<protein>
    <recommendedName>
        <fullName evidence="3">PH domain-containing protein</fullName>
    </recommendedName>
</protein>
<dbReference type="PANTHER" id="PTHR17271">
    <property type="entry name" value="PLECKSTRIN HOMOLOGY PH DOMAIN-CONTAINING PROTEIN"/>
    <property type="match status" value="1"/>
</dbReference>
<name>A0AAG5CX53_ANOAO</name>
<dbReference type="CDD" id="cd01236">
    <property type="entry name" value="PH_RIP"/>
    <property type="match status" value="1"/>
</dbReference>
<feature type="compositionally biased region" description="Low complexity" evidence="2">
    <location>
        <begin position="2131"/>
        <end position="2146"/>
    </location>
</feature>
<dbReference type="Pfam" id="PF00169">
    <property type="entry name" value="PH"/>
    <property type="match status" value="2"/>
</dbReference>
<feature type="compositionally biased region" description="Low complexity" evidence="2">
    <location>
        <begin position="2089"/>
        <end position="2108"/>
    </location>
</feature>
<feature type="coiled-coil region" evidence="1">
    <location>
        <begin position="958"/>
        <end position="1086"/>
    </location>
</feature>
<dbReference type="InterPro" id="IPR011993">
    <property type="entry name" value="PH-like_dom_sf"/>
</dbReference>
<keyword evidence="1" id="KW-0175">Coiled coil</keyword>
<dbReference type="InterPro" id="IPR039597">
    <property type="entry name" value="M-RIP_PH"/>
</dbReference>
<feature type="compositionally biased region" description="Low complexity" evidence="2">
    <location>
        <begin position="660"/>
        <end position="679"/>
    </location>
</feature>
<feature type="compositionally biased region" description="Low complexity" evidence="2">
    <location>
        <begin position="2318"/>
        <end position="2386"/>
    </location>
</feature>
<feature type="coiled-coil region" evidence="1">
    <location>
        <begin position="806"/>
        <end position="910"/>
    </location>
</feature>
<dbReference type="SUPFAM" id="SSF50729">
    <property type="entry name" value="PH domain-like"/>
    <property type="match status" value="2"/>
</dbReference>
<dbReference type="Gene3D" id="2.30.29.30">
    <property type="entry name" value="Pleckstrin-homology domain (PH domain)/Phosphotyrosine-binding domain (PTB)"/>
    <property type="match status" value="2"/>
</dbReference>
<evidence type="ECO:0000256" key="2">
    <source>
        <dbReference type="SAM" id="MobiDB-lite"/>
    </source>
</evidence>
<feature type="coiled-coil region" evidence="1">
    <location>
        <begin position="1959"/>
        <end position="1998"/>
    </location>
</feature>
<feature type="region of interest" description="Disordered" evidence="2">
    <location>
        <begin position="2089"/>
        <end position="2176"/>
    </location>
</feature>
<evidence type="ECO:0000256" key="1">
    <source>
        <dbReference type="SAM" id="Coils"/>
    </source>
</evidence>
<dbReference type="GO" id="GO:0051015">
    <property type="term" value="F:actin filament binding"/>
    <property type="evidence" value="ECO:0007669"/>
    <property type="project" value="TreeGrafter"/>
</dbReference>
<dbReference type="PANTHER" id="PTHR17271:SF1">
    <property type="entry name" value="PROTEIN OUTSPREAD"/>
    <property type="match status" value="1"/>
</dbReference>
<feature type="compositionally biased region" description="Polar residues" evidence="2">
    <location>
        <begin position="2109"/>
        <end position="2130"/>
    </location>
</feature>
<dbReference type="Proteomes" id="UP000075880">
    <property type="component" value="Unassembled WGS sequence"/>
</dbReference>
<feature type="domain" description="PH" evidence="3">
    <location>
        <begin position="431"/>
        <end position="529"/>
    </location>
</feature>
<sequence>MGSRNIECRKFSPNIFNKSKCTHCFRQREEHSAAALECNRATRKVSKRGYLFVAPDWDFSNPLYRTKRWQRRWFVLYDDGELTYSVDEHPETIPQAIIDMTKVLEVTTADNITSHPHSIAVTAPDRVTFVKGTCPEETKWWFNVLAAFPKSKGRHKRNATFPGGQATTILQAQMYSESQAQISTKNNTPSARDKLALQLDTGKAQPRLRTRHRSSVDVSDSASKCLLLDGGGGGGTEMRARDEPKLKDIANTITNVNRWSSPCITDSLSLTAGADHLEKPTSPRDENTVPPQYTNGGTNGSGGAGGNGGSGANGAPSGGNVGSASVGSGTPLQMRPHSLTIPSSAPAIVSAIVKKIPTSGGKAGGQGLLHGMHPAGQTASSPKLKPSQTHERGDPDGDCGMDEAPANYLGKNSEHRGGGGGGGPGADADLLHAKKGWLLKQDVRSGDWSKHWFTLRGAALFYYRDPVAEEKGVLDGVLDVNSITSIAEVPVSKGYGFQLTTWDNHRIILSTMTINIRNNWINVLKNAAGLPPAKPTLSNNNSLELSNQNDDNFKTLPDKAPPPSTPSPLELELIAPDADEKPPQKPASKKSKILLEKNNNSLLIEGVVPLAATPGPGEDVVDKPMPVVSCLRGATAPKDVVVHLSARGPSNAIEPTGGDSNSCSTNSVNSNSSSSSNSSQPQPKSAVQSPVTPLTPKSLLFSSDEEYRTASEGGRRDSVGDWGSPLSPSPPSTMPQSAVLRTKDRLRTSSSSSSQAARMHKRSRSSPPASRRSTLDSVQLEEDTLINTVPESAEEHHPAGVVAGLEKELHLRLQAAEKELSLLREETHEREARMSELLTTLERTEQELTRKRELEENREKLMMQLQESRAAGQEIIDRITIELNKSRETTKDLEERLARGIEENESLYRKLRECGIASPSSSMGCLMVVQKRNGAMKRMDSFSDLTCLSEIDPAQLDKDMLADEYRELRARFEKAVSELKAMKRELKDAHGLYDDLEIAYATLQKELDRQVEQHSAQSRMMADRIQDMTNKYTAAEKQVRLLKQKAIRSEKRRSLSLKGKESLSIQKELEEKVSELESKIDALESGGAIVPVVAKETVELAAPEVVQPTRRSSSARLRRKSLDSASLSSQPMQLVLRLNNLEKRVDSVHAVTELAPFKRDLSECETASTSSSGTTIAPLGSSCVSTKLPEHLMDRLKSLEGVVVSVRELIDQSAQQFQNLRSSRSRRSVSPIADKKDSFKFIERCLSEVSKLLRESCDNCIIPDGAGSTIVLPDSNPIKLALNQLETQLKNKLADLLKQRRMLRETNGLTQRKDMELLAERIAFESVCFGRLRHALERAENLQEFEERQTKVEVCETIQLMSMLKAKLSGKCVVRPSNSVDVLASVLARKLMLSAGRTSTIRSLSFPPIGTALLDDLLRQQNEVHLIAKRYKTTVMENLAYGLAAETLSYISSSNETVQGAVQEAWRQAQEAVNAELVQSEIAHIMMRNAQRYENSLAPAFGYALSTQERITFETFADAVHEALRREMDAAVGQLTECYEETLEKMKRGQWRLHLEQERKPSEGRQLLAEFADIVAHKALIDARVQVLKGDYVPSKQKLQQCPKEPSERVFSVAALKQYENLYTDLTADLEVANADDILAEADFNFMFKYFSSEHSLNKAEVKEVSAILNELERSVVALQATLRPENGGAVANAIDVDSLRSIHTRCVEIQQRIDSLITAAKQLQTRSEQCAKLQDRLHQVTQEHERELATVRQQHEQKLTALQRKIDEQQQRIQAIDSERAELLEKLNNERNLLKQKEKELHDLSVRLTRVEAASNEKDKEIEDLLDSYDQEHRKARSLKDRCDELADSCRKTADEYAELEKERDYLFDQVRREQEHVKKLEKHLEMLETEHAQQVDNLHAAYREQQVANELDSQKDKDDEDSLRSRYQAEIEQLRALCEKGLAAMEASHKRIIHDLEEKHQQEISKLILEKEQALAEETQATLAALDAMKKAHQNEVQREVTRFKQEFLKQFQKGGQPPQTYREKEQELEDVRLEILSLSEKYSMKCVETASLEEKLRIATQQLKCSQQHIQQLDVRNKQLRAHFISSPTEETASAPPTPTSVVTPKETNLFTSSSTQQESDNHPSIGSSSSTPRSTSKRTATANPGGQTGSGELLFPTNATPPTVGGGSILGVASPTTATTNAESTLEMLDLRDCQHLLLNNKKESHPRLKFTEGAKLGVAPIFSTSCSGGPASATTVIDDSVNLASSTNNNRAKVLSSKQLNMNLISGSGIGPCGSLAPPSPPTPHPVALTLPLITSATLKNSNLHRNIANATGAAQGPATGSTSATTGNTPPHHLLSLNNNNNSSSNNHNSNQHLHQQHINNNNNLSSLHNNNNNNNNNDNDNMHELKPSTKLCSPPPLDERDVEQQIHRFELEI</sequence>
<dbReference type="PROSITE" id="PS50003">
    <property type="entry name" value="PH_DOMAIN"/>
    <property type="match status" value="2"/>
</dbReference>
<feature type="compositionally biased region" description="Low complexity" evidence="2">
    <location>
        <begin position="537"/>
        <end position="550"/>
    </location>
</feature>
<feature type="compositionally biased region" description="Polar residues" evidence="2">
    <location>
        <begin position="680"/>
        <end position="692"/>
    </location>
</feature>
<accession>A0AAG5CX53</accession>
<feature type="region of interest" description="Disordered" evidence="2">
    <location>
        <begin position="359"/>
        <end position="427"/>
    </location>
</feature>
<reference evidence="4" key="1">
    <citation type="submission" date="2024-04" db="UniProtKB">
        <authorList>
            <consortium name="EnsemblMetazoa"/>
        </authorList>
    </citation>
    <scope>IDENTIFICATION</scope>
    <source>
        <strain evidence="4">EBRO</strain>
    </source>
</reference>
<evidence type="ECO:0000313" key="5">
    <source>
        <dbReference type="Proteomes" id="UP000075880"/>
    </source>
</evidence>
<dbReference type="GO" id="GO:0015629">
    <property type="term" value="C:actin cytoskeleton"/>
    <property type="evidence" value="ECO:0007669"/>
    <property type="project" value="TreeGrafter"/>
</dbReference>
<feature type="domain" description="PH" evidence="3">
    <location>
        <begin position="44"/>
        <end position="150"/>
    </location>
</feature>
<dbReference type="InterPro" id="IPR052223">
    <property type="entry name" value="Actin_Cytoskeleton_Reg"/>
</dbReference>
<feature type="region of interest" description="Disordered" evidence="2">
    <location>
        <begin position="535"/>
        <end position="570"/>
    </location>
</feature>
<dbReference type="SMART" id="SM00233">
    <property type="entry name" value="PH"/>
    <property type="match status" value="2"/>
</dbReference>
<feature type="region of interest" description="Disordered" evidence="2">
    <location>
        <begin position="2318"/>
        <end position="2405"/>
    </location>
</feature>
<feature type="compositionally biased region" description="Basic and acidic residues" evidence="2">
    <location>
        <begin position="705"/>
        <end position="719"/>
    </location>
</feature>
<proteinExistence type="predicted"/>
<dbReference type="InterPro" id="IPR001849">
    <property type="entry name" value="PH_domain"/>
</dbReference>
<keyword evidence="5" id="KW-1185">Reference proteome</keyword>
<feature type="region of interest" description="Disordered" evidence="2">
    <location>
        <begin position="648"/>
        <end position="779"/>
    </location>
</feature>
<dbReference type="EnsemblMetazoa" id="ENSAATROPT003246">
    <property type="protein sequence ID" value="ENSAATROPP003119"/>
    <property type="gene ID" value="ENSAATROPG002574"/>
</dbReference>
<evidence type="ECO:0000313" key="4">
    <source>
        <dbReference type="EnsemblMetazoa" id="ENSAATROPP003119"/>
    </source>
</evidence>
<dbReference type="CDD" id="cd13275">
    <property type="entry name" value="PH_M-RIP"/>
    <property type="match status" value="1"/>
</dbReference>